<keyword evidence="5" id="KW-1185">Reference proteome</keyword>
<evidence type="ECO:0000256" key="2">
    <source>
        <dbReference type="SAM" id="SignalP"/>
    </source>
</evidence>
<comment type="caution">
    <text evidence="4">The sequence shown here is derived from an EMBL/GenBank/DDBJ whole genome shotgun (WGS) entry which is preliminary data.</text>
</comment>
<dbReference type="AlphaFoldDB" id="A0A941E800"/>
<name>A0A941E800_9BURK</name>
<dbReference type="Proteomes" id="UP000678545">
    <property type="component" value="Unassembled WGS sequence"/>
</dbReference>
<organism evidence="4 5">
    <name type="scientific">Undibacterium fentianense</name>
    <dbReference type="NCBI Taxonomy" id="2828728"/>
    <lineage>
        <taxon>Bacteria</taxon>
        <taxon>Pseudomonadati</taxon>
        <taxon>Pseudomonadota</taxon>
        <taxon>Betaproteobacteria</taxon>
        <taxon>Burkholderiales</taxon>
        <taxon>Oxalobacteraceae</taxon>
        <taxon>Undibacterium</taxon>
    </lineage>
</organism>
<dbReference type="Pfam" id="PF00497">
    <property type="entry name" value="SBP_bac_3"/>
    <property type="match status" value="1"/>
</dbReference>
<evidence type="ECO:0000259" key="3">
    <source>
        <dbReference type="Pfam" id="PF00497"/>
    </source>
</evidence>
<dbReference type="EMBL" id="JAGSPJ010000004">
    <property type="protein sequence ID" value="MBR7800363.1"/>
    <property type="molecule type" value="Genomic_DNA"/>
</dbReference>
<feature type="domain" description="Solute-binding protein family 3/N-terminal" evidence="3">
    <location>
        <begin position="46"/>
        <end position="253"/>
    </location>
</feature>
<dbReference type="InterPro" id="IPR001638">
    <property type="entry name" value="Solute-binding_3/MltF_N"/>
</dbReference>
<keyword evidence="1 2" id="KW-0732">Signal</keyword>
<gene>
    <name evidence="4" type="ORF">KDM90_10200</name>
</gene>
<protein>
    <submittedName>
        <fullName evidence="4">ABC transporter substrate-binding protein</fullName>
    </submittedName>
</protein>
<feature type="chain" id="PRO_5037244182" evidence="2">
    <location>
        <begin position="20"/>
        <end position="264"/>
    </location>
</feature>
<proteinExistence type="predicted"/>
<feature type="signal peptide" evidence="2">
    <location>
        <begin position="1"/>
        <end position="19"/>
    </location>
</feature>
<reference evidence="4" key="1">
    <citation type="submission" date="2021-04" db="EMBL/GenBank/DDBJ databases">
        <title>novel species isolated from subtropical streams in China.</title>
        <authorList>
            <person name="Lu H."/>
        </authorList>
    </citation>
    <scope>NUCLEOTIDE SEQUENCE</scope>
    <source>
        <strain evidence="4">FT137W</strain>
    </source>
</reference>
<accession>A0A941E800</accession>
<sequence length="264" mass="30544">MRFFLILLVLLSMQSRATAALRDLCPVQPIRFAHYEMGALYGKDRGGIDEDFLKEIIKRSECAFRITILPRARSWYELEMGSIDMMASGLVTPEREKFAWFAPYLVDKKYVLLGPAVPLTIQTSEQFIQAKQLTMGGVRSFRYSPKYDEMMQKLDDNRRLERVGDLETLYRMFASGRFQATIASPLAYRYYLKRYPVVGAMRLMDWDPGNKSISALVLSKKTFSEEQIRQWQNLIRSLIEDGTLLKILTQHLGAEEAKSMVFHP</sequence>
<dbReference type="RefSeq" id="WP_212675506.1">
    <property type="nucleotide sequence ID" value="NZ_JAGSPJ010000004.1"/>
</dbReference>
<dbReference type="PANTHER" id="PTHR35936">
    <property type="entry name" value="MEMBRANE-BOUND LYTIC MUREIN TRANSGLYCOSYLASE F"/>
    <property type="match status" value="1"/>
</dbReference>
<evidence type="ECO:0000313" key="4">
    <source>
        <dbReference type="EMBL" id="MBR7800363.1"/>
    </source>
</evidence>
<evidence type="ECO:0000256" key="1">
    <source>
        <dbReference type="ARBA" id="ARBA00022729"/>
    </source>
</evidence>
<dbReference type="SUPFAM" id="SSF53850">
    <property type="entry name" value="Periplasmic binding protein-like II"/>
    <property type="match status" value="1"/>
</dbReference>
<dbReference type="Gene3D" id="3.40.190.10">
    <property type="entry name" value="Periplasmic binding protein-like II"/>
    <property type="match status" value="2"/>
</dbReference>
<evidence type="ECO:0000313" key="5">
    <source>
        <dbReference type="Proteomes" id="UP000678545"/>
    </source>
</evidence>
<dbReference type="PANTHER" id="PTHR35936:SF19">
    <property type="entry name" value="AMINO-ACID-BINDING PROTEIN YXEM-RELATED"/>
    <property type="match status" value="1"/>
</dbReference>